<name>A0A0C2YTR5_9AGAM</name>
<evidence type="ECO:0000313" key="4">
    <source>
        <dbReference type="Proteomes" id="UP000053989"/>
    </source>
</evidence>
<sequence length="332" mass="36852">MAMESFPMFFLVRTVSFACIIILAFVWLVLLSVEVFVRWNISDTILRSLMTFLILINGITIFVPPVLLILEFRVWLDAARLLLLLVLQIGAATVFTYFNPKILCPSQTPDDIAVCELLDTYTVVASWVIPVVLTLYTSYFGIMVYLQSRIPVVVEPTKSDDYFKGRPSILPLMDPEIAEWRPSRVSNSSSDSDSGPKSRVNPPQPARPLLPLLLPQRQSLLPLYNQPVSMGPHRHRSLPAMHHPAGGTHRRTMTLTVPVPLASQAHSHQVPPLPSGLQPGVMGSRPPRPTVRHLSMMPPPRRGRSSSDAGSSPLAESPSRSVLSKPIPSYLM</sequence>
<dbReference type="OrthoDB" id="3065653at2759"/>
<feature type="transmembrane region" description="Helical" evidence="2">
    <location>
        <begin position="127"/>
        <end position="146"/>
    </location>
</feature>
<dbReference type="EMBL" id="KN822191">
    <property type="protein sequence ID" value="KIM53058.1"/>
    <property type="molecule type" value="Genomic_DNA"/>
</dbReference>
<evidence type="ECO:0000313" key="3">
    <source>
        <dbReference type="EMBL" id="KIM53058.1"/>
    </source>
</evidence>
<dbReference type="AlphaFoldDB" id="A0A0C2YTR5"/>
<dbReference type="STRING" id="1036808.A0A0C2YTR5"/>
<feature type="region of interest" description="Disordered" evidence="1">
    <location>
        <begin position="181"/>
        <end position="209"/>
    </location>
</feature>
<gene>
    <name evidence="3" type="ORF">SCLCIDRAFT_1223233</name>
</gene>
<evidence type="ECO:0000256" key="1">
    <source>
        <dbReference type="SAM" id="MobiDB-lite"/>
    </source>
</evidence>
<dbReference type="HOGENOM" id="CLU_072392_0_0_1"/>
<organism evidence="3 4">
    <name type="scientific">Scleroderma citrinum Foug A</name>
    <dbReference type="NCBI Taxonomy" id="1036808"/>
    <lineage>
        <taxon>Eukaryota</taxon>
        <taxon>Fungi</taxon>
        <taxon>Dikarya</taxon>
        <taxon>Basidiomycota</taxon>
        <taxon>Agaricomycotina</taxon>
        <taxon>Agaricomycetes</taxon>
        <taxon>Agaricomycetidae</taxon>
        <taxon>Boletales</taxon>
        <taxon>Sclerodermatineae</taxon>
        <taxon>Sclerodermataceae</taxon>
        <taxon>Scleroderma</taxon>
    </lineage>
</organism>
<feature type="transmembrane region" description="Helical" evidence="2">
    <location>
        <begin position="45"/>
        <end position="69"/>
    </location>
</feature>
<feature type="compositionally biased region" description="Low complexity" evidence="1">
    <location>
        <begin position="183"/>
        <end position="200"/>
    </location>
</feature>
<keyword evidence="4" id="KW-1185">Reference proteome</keyword>
<keyword evidence="2" id="KW-0812">Transmembrane</keyword>
<dbReference type="InParanoid" id="A0A0C2YTR5"/>
<proteinExistence type="predicted"/>
<feature type="transmembrane region" description="Helical" evidence="2">
    <location>
        <begin position="81"/>
        <end position="98"/>
    </location>
</feature>
<evidence type="ECO:0000256" key="2">
    <source>
        <dbReference type="SAM" id="Phobius"/>
    </source>
</evidence>
<feature type="transmembrane region" description="Helical" evidence="2">
    <location>
        <begin position="12"/>
        <end position="33"/>
    </location>
</feature>
<keyword evidence="2" id="KW-0472">Membrane</keyword>
<keyword evidence="2" id="KW-1133">Transmembrane helix</keyword>
<reference evidence="3 4" key="1">
    <citation type="submission" date="2014-04" db="EMBL/GenBank/DDBJ databases">
        <authorList>
            <consortium name="DOE Joint Genome Institute"/>
            <person name="Kuo A."/>
            <person name="Kohler A."/>
            <person name="Nagy L.G."/>
            <person name="Floudas D."/>
            <person name="Copeland A."/>
            <person name="Barry K.W."/>
            <person name="Cichocki N."/>
            <person name="Veneault-Fourrey C."/>
            <person name="LaButti K."/>
            <person name="Lindquist E.A."/>
            <person name="Lipzen A."/>
            <person name="Lundell T."/>
            <person name="Morin E."/>
            <person name="Murat C."/>
            <person name="Sun H."/>
            <person name="Tunlid A."/>
            <person name="Henrissat B."/>
            <person name="Grigoriev I.V."/>
            <person name="Hibbett D.S."/>
            <person name="Martin F."/>
            <person name="Nordberg H.P."/>
            <person name="Cantor M.N."/>
            <person name="Hua S.X."/>
        </authorList>
    </citation>
    <scope>NUCLEOTIDE SEQUENCE [LARGE SCALE GENOMIC DNA]</scope>
    <source>
        <strain evidence="3 4">Foug A</strain>
    </source>
</reference>
<reference evidence="4" key="2">
    <citation type="submission" date="2015-01" db="EMBL/GenBank/DDBJ databases">
        <title>Evolutionary Origins and Diversification of the Mycorrhizal Mutualists.</title>
        <authorList>
            <consortium name="DOE Joint Genome Institute"/>
            <consortium name="Mycorrhizal Genomics Consortium"/>
            <person name="Kohler A."/>
            <person name="Kuo A."/>
            <person name="Nagy L.G."/>
            <person name="Floudas D."/>
            <person name="Copeland A."/>
            <person name="Barry K.W."/>
            <person name="Cichocki N."/>
            <person name="Veneault-Fourrey C."/>
            <person name="LaButti K."/>
            <person name="Lindquist E.A."/>
            <person name="Lipzen A."/>
            <person name="Lundell T."/>
            <person name="Morin E."/>
            <person name="Murat C."/>
            <person name="Riley R."/>
            <person name="Ohm R."/>
            <person name="Sun H."/>
            <person name="Tunlid A."/>
            <person name="Henrissat B."/>
            <person name="Grigoriev I.V."/>
            <person name="Hibbett D.S."/>
            <person name="Martin F."/>
        </authorList>
    </citation>
    <scope>NUCLEOTIDE SEQUENCE [LARGE SCALE GENOMIC DNA]</scope>
    <source>
        <strain evidence="4">Foug A</strain>
    </source>
</reference>
<dbReference type="Proteomes" id="UP000053989">
    <property type="component" value="Unassembled WGS sequence"/>
</dbReference>
<protein>
    <submittedName>
        <fullName evidence="3">Uncharacterized protein</fullName>
    </submittedName>
</protein>
<feature type="region of interest" description="Disordered" evidence="1">
    <location>
        <begin position="225"/>
        <end position="250"/>
    </location>
</feature>
<accession>A0A0C2YTR5</accession>
<feature type="compositionally biased region" description="Low complexity" evidence="1">
    <location>
        <begin position="306"/>
        <end position="315"/>
    </location>
</feature>
<feature type="region of interest" description="Disordered" evidence="1">
    <location>
        <begin position="264"/>
        <end position="332"/>
    </location>
</feature>